<accession>A0A0F9VPV8</accession>
<dbReference type="AlphaFoldDB" id="A0A0F9VPV8"/>
<dbReference type="EMBL" id="LAZR01000033">
    <property type="protein sequence ID" value="KKO01963.1"/>
    <property type="molecule type" value="Genomic_DNA"/>
</dbReference>
<sequence length="76" mass="8454">MTLHNKPEYNTPEIVARLKAHGMEVDTPSMLSDAFRVGYLSASSDWEPQRCDGCRCEFGGGDCDTIKRPEKYAAAK</sequence>
<proteinExistence type="predicted"/>
<gene>
    <name evidence="1" type="ORF">LCGC14_0113180</name>
</gene>
<organism evidence="1">
    <name type="scientific">marine sediment metagenome</name>
    <dbReference type="NCBI Taxonomy" id="412755"/>
    <lineage>
        <taxon>unclassified sequences</taxon>
        <taxon>metagenomes</taxon>
        <taxon>ecological metagenomes</taxon>
    </lineage>
</organism>
<reference evidence="1" key="1">
    <citation type="journal article" date="2015" name="Nature">
        <title>Complex archaea that bridge the gap between prokaryotes and eukaryotes.</title>
        <authorList>
            <person name="Spang A."/>
            <person name="Saw J.H."/>
            <person name="Jorgensen S.L."/>
            <person name="Zaremba-Niedzwiedzka K."/>
            <person name="Martijn J."/>
            <person name="Lind A.E."/>
            <person name="van Eijk R."/>
            <person name="Schleper C."/>
            <person name="Guy L."/>
            <person name="Ettema T.J."/>
        </authorList>
    </citation>
    <scope>NUCLEOTIDE SEQUENCE</scope>
</reference>
<name>A0A0F9VPV8_9ZZZZ</name>
<protein>
    <submittedName>
        <fullName evidence="1">Uncharacterized protein</fullName>
    </submittedName>
</protein>
<evidence type="ECO:0000313" key="1">
    <source>
        <dbReference type="EMBL" id="KKO01963.1"/>
    </source>
</evidence>
<comment type="caution">
    <text evidence="1">The sequence shown here is derived from an EMBL/GenBank/DDBJ whole genome shotgun (WGS) entry which is preliminary data.</text>
</comment>